<keyword evidence="4 9" id="KW-0546">Nucleotide metabolism</keyword>
<organism evidence="10 11">
    <name type="scientific">Parendozoicomonas haliclonae</name>
    <dbReference type="NCBI Taxonomy" id="1960125"/>
    <lineage>
        <taxon>Bacteria</taxon>
        <taxon>Pseudomonadati</taxon>
        <taxon>Pseudomonadota</taxon>
        <taxon>Gammaproteobacteria</taxon>
        <taxon>Oceanospirillales</taxon>
        <taxon>Endozoicomonadaceae</taxon>
        <taxon>Parendozoicomonas</taxon>
    </lineage>
</organism>
<dbReference type="OrthoDB" id="9813694at2"/>
<evidence type="ECO:0000256" key="7">
    <source>
        <dbReference type="ARBA" id="ARBA00060749"/>
    </source>
</evidence>
<keyword evidence="3 9" id="KW-0378">Hydrolase</keyword>
<comment type="catalytic activity">
    <reaction evidence="5 9">
        <text>N(7)-methyl-GTP + H2O = N(7)-methyl-GMP + diphosphate + H(+)</text>
        <dbReference type="Rhea" id="RHEA:58744"/>
        <dbReference type="ChEBI" id="CHEBI:15377"/>
        <dbReference type="ChEBI" id="CHEBI:15378"/>
        <dbReference type="ChEBI" id="CHEBI:33019"/>
        <dbReference type="ChEBI" id="CHEBI:58285"/>
        <dbReference type="ChEBI" id="CHEBI:87133"/>
    </reaction>
</comment>
<feature type="site" description="Important for substrate specificity" evidence="9">
    <location>
        <position position="153"/>
    </location>
</feature>
<dbReference type="InterPro" id="IPR003697">
    <property type="entry name" value="Maf-like"/>
</dbReference>
<keyword evidence="11" id="KW-1185">Reference proteome</keyword>
<evidence type="ECO:0000256" key="6">
    <source>
        <dbReference type="ARBA" id="ARBA00053369"/>
    </source>
</evidence>
<comment type="caution">
    <text evidence="9">Lacks conserved residue(s) required for the propagation of feature annotation.</text>
</comment>
<dbReference type="GO" id="GO:0009117">
    <property type="term" value="P:nucleotide metabolic process"/>
    <property type="evidence" value="ECO:0007669"/>
    <property type="project" value="UniProtKB-KW"/>
</dbReference>
<evidence type="ECO:0000256" key="1">
    <source>
        <dbReference type="ARBA" id="ARBA00004496"/>
    </source>
</evidence>
<dbReference type="RefSeq" id="WP_087111476.1">
    <property type="nucleotide sequence ID" value="NZ_CBCSCN010000007.1"/>
</dbReference>
<feature type="site" description="Important for substrate specificity" evidence="9">
    <location>
        <position position="11"/>
    </location>
</feature>
<feature type="site" description="Important for substrate specificity" evidence="9">
    <location>
        <position position="69"/>
    </location>
</feature>
<dbReference type="AlphaFoldDB" id="A0A1X7AMF8"/>
<dbReference type="HAMAP" id="MF_00528">
    <property type="entry name" value="Maf"/>
    <property type="match status" value="1"/>
</dbReference>
<dbReference type="CDD" id="cd00555">
    <property type="entry name" value="Maf"/>
    <property type="match status" value="1"/>
</dbReference>
<proteinExistence type="inferred from homology"/>
<protein>
    <recommendedName>
        <fullName evidence="8 9">7-methyl-GTP pyrophosphatase</fullName>
        <shortName evidence="9">m(7)GTP pyrophosphatase</shortName>
        <ecNumber evidence="9">3.6.1.-</ecNumber>
    </recommendedName>
</protein>
<sequence>MKTILASGSRYRHQLLERLNLAFTGISPDINETPHPNESPTDLALRLSLEKAQAISSLHPDALVIGSDQIAVLHGQILGKPGTRDKAIEQLTQASGQRVTFLTGLCIIAPGLAEPRVSTIPYHVEFRELKQEEIERYIDSDQPLDCAGSFKWEKLGISLFKRMEGDDPTALEGLPLITLSAWLRDLGHQIP</sequence>
<comment type="cofactor">
    <cofactor evidence="9">
        <name>a divalent metal cation</name>
        <dbReference type="ChEBI" id="CHEBI:60240"/>
    </cofactor>
</comment>
<comment type="subcellular location">
    <subcellularLocation>
        <location evidence="1 9">Cytoplasm</location>
    </subcellularLocation>
</comment>
<dbReference type="PANTHER" id="PTHR43213">
    <property type="entry name" value="BIFUNCTIONAL DTTP/UTP PYROPHOSPHATASE/METHYLTRANSFERASE PROTEIN-RELATED"/>
    <property type="match status" value="1"/>
</dbReference>
<dbReference type="PANTHER" id="PTHR43213:SF10">
    <property type="entry name" value="7-METHYL-GTP PYROPHOSPHATASE"/>
    <property type="match status" value="1"/>
</dbReference>
<accession>A0A1X7AMF8</accession>
<dbReference type="NCBIfam" id="TIGR00172">
    <property type="entry name" value="maf"/>
    <property type="match status" value="1"/>
</dbReference>
<dbReference type="PIRSF" id="PIRSF006305">
    <property type="entry name" value="Maf"/>
    <property type="match status" value="1"/>
</dbReference>
<evidence type="ECO:0000256" key="9">
    <source>
        <dbReference type="HAMAP-Rule" id="MF_00528"/>
    </source>
</evidence>
<dbReference type="EC" id="3.6.1.-" evidence="9"/>
<feature type="active site" description="Proton acceptor" evidence="9">
    <location>
        <position position="68"/>
    </location>
</feature>
<dbReference type="Proteomes" id="UP000196573">
    <property type="component" value="Unassembled WGS sequence"/>
</dbReference>
<reference evidence="10 11" key="1">
    <citation type="submission" date="2017-03" db="EMBL/GenBank/DDBJ databases">
        <authorList>
            <person name="Afonso C.L."/>
            <person name="Miller P.J."/>
            <person name="Scott M.A."/>
            <person name="Spackman E."/>
            <person name="Goraichik I."/>
            <person name="Dimitrov K.M."/>
            <person name="Suarez D.L."/>
            <person name="Swayne D.E."/>
        </authorList>
    </citation>
    <scope>NUCLEOTIDE SEQUENCE [LARGE SCALE GENOMIC DNA]</scope>
    <source>
        <strain evidence="10">SB41UT1</strain>
    </source>
</reference>
<comment type="similarity">
    <text evidence="7 9">Belongs to the Maf family. YceF subfamily.</text>
</comment>
<dbReference type="SUPFAM" id="SSF52972">
    <property type="entry name" value="ITPase-like"/>
    <property type="match status" value="1"/>
</dbReference>
<dbReference type="GO" id="GO:0047429">
    <property type="term" value="F:nucleoside triphosphate diphosphatase activity"/>
    <property type="evidence" value="ECO:0007669"/>
    <property type="project" value="InterPro"/>
</dbReference>
<keyword evidence="2 9" id="KW-0963">Cytoplasm</keyword>
<dbReference type="GO" id="GO:0005737">
    <property type="term" value="C:cytoplasm"/>
    <property type="evidence" value="ECO:0007669"/>
    <property type="project" value="UniProtKB-SubCell"/>
</dbReference>
<dbReference type="Gene3D" id="3.90.950.10">
    <property type="match status" value="1"/>
</dbReference>
<comment type="function">
    <text evidence="6 9">Nucleoside triphosphate pyrophosphatase that hydrolyzes 7-methyl-GTP (m(7)GTP). May have a dual role in cell division arrest and in preventing the incorporation of modified nucleotides into cellular nucleic acids.</text>
</comment>
<dbReference type="Pfam" id="PF02545">
    <property type="entry name" value="Maf"/>
    <property type="match status" value="1"/>
</dbReference>
<evidence type="ECO:0000313" key="10">
    <source>
        <dbReference type="EMBL" id="SMA49170.1"/>
    </source>
</evidence>
<dbReference type="InterPro" id="IPR029001">
    <property type="entry name" value="ITPase-like_fam"/>
</dbReference>
<evidence type="ECO:0000256" key="3">
    <source>
        <dbReference type="ARBA" id="ARBA00022801"/>
    </source>
</evidence>
<dbReference type="EMBL" id="FWPT01000007">
    <property type="protein sequence ID" value="SMA49170.1"/>
    <property type="molecule type" value="Genomic_DNA"/>
</dbReference>
<evidence type="ECO:0000256" key="5">
    <source>
        <dbReference type="ARBA" id="ARBA00050213"/>
    </source>
</evidence>
<evidence type="ECO:0000256" key="4">
    <source>
        <dbReference type="ARBA" id="ARBA00023080"/>
    </source>
</evidence>
<evidence type="ECO:0000313" key="11">
    <source>
        <dbReference type="Proteomes" id="UP000196573"/>
    </source>
</evidence>
<name>A0A1X7AMF8_9GAMM</name>
<evidence type="ECO:0000256" key="2">
    <source>
        <dbReference type="ARBA" id="ARBA00022490"/>
    </source>
</evidence>
<evidence type="ECO:0000256" key="8">
    <source>
        <dbReference type="ARBA" id="ARBA00068163"/>
    </source>
</evidence>
<dbReference type="FunFam" id="3.90.950.10:FF:000005">
    <property type="entry name" value="7-methyl-GTP pyrophosphatase"/>
    <property type="match status" value="1"/>
</dbReference>
<gene>
    <name evidence="10" type="primary">yceF</name>
    <name evidence="10" type="ORF">EHSB41UT_03098</name>
</gene>